<gene>
    <name evidence="1" type="ORF">B9Q05_12510</name>
</gene>
<organism evidence="1 2">
    <name type="scientific">Candidatus Marsarchaeota G2 archaeon ECH_B_1</name>
    <dbReference type="NCBI Taxonomy" id="1978159"/>
    <lineage>
        <taxon>Archaea</taxon>
        <taxon>Candidatus Marsarchaeota</taxon>
        <taxon>Candidatus Marsarchaeota group 2</taxon>
    </lineage>
</organism>
<sequence>MSIIPKKDATLNGSWKWKDTMKEFVQNIMEYLEQYHQRSNSEAGFADKKLFGWGIAQRSEDRIDSALFCAGLWHNLFNLNR</sequence>
<evidence type="ECO:0000313" key="2">
    <source>
        <dbReference type="Proteomes" id="UP000241120"/>
    </source>
</evidence>
<protein>
    <recommendedName>
        <fullName evidence="3">Transposase</fullName>
    </recommendedName>
</protein>
<reference evidence="1 2" key="1">
    <citation type="submission" date="2017-04" db="EMBL/GenBank/DDBJ databases">
        <title>Novel microbial lineages endemic to geothermal iron-oxide mats fill important gaps in the evolutionary history of Archaea.</title>
        <authorList>
            <person name="Jay Z.J."/>
            <person name="Beam J.P."/>
            <person name="Dlakic M."/>
            <person name="Rusch D.B."/>
            <person name="Kozubal M.A."/>
            <person name="Inskeep W.P."/>
        </authorList>
    </citation>
    <scope>NUCLEOTIDE SEQUENCE [LARGE SCALE GENOMIC DNA]</scope>
    <source>
        <strain evidence="1">ECH_B_1</strain>
    </source>
</reference>
<evidence type="ECO:0000313" key="1">
    <source>
        <dbReference type="EMBL" id="PSN98709.1"/>
    </source>
</evidence>
<dbReference type="AlphaFoldDB" id="A0A2R6BJC7"/>
<evidence type="ECO:0008006" key="3">
    <source>
        <dbReference type="Google" id="ProtNLM"/>
    </source>
</evidence>
<name>A0A2R6BJC7_9ARCH</name>
<comment type="caution">
    <text evidence="1">The sequence shown here is derived from an EMBL/GenBank/DDBJ whole genome shotgun (WGS) entry which is preliminary data.</text>
</comment>
<accession>A0A2R6BJC7</accession>
<dbReference type="EMBL" id="NEXG01000053">
    <property type="protein sequence ID" value="PSN98709.1"/>
    <property type="molecule type" value="Genomic_DNA"/>
</dbReference>
<dbReference type="Proteomes" id="UP000241120">
    <property type="component" value="Unassembled WGS sequence"/>
</dbReference>
<proteinExistence type="predicted"/>